<evidence type="ECO:0000313" key="2">
    <source>
        <dbReference type="EMBL" id="PWH86185.1"/>
    </source>
</evidence>
<dbReference type="Pfam" id="PF20247">
    <property type="entry name" value="DUF6602"/>
    <property type="match status" value="1"/>
</dbReference>
<organism evidence="2 3">
    <name type="scientific">Brumimicrobium oceani</name>
    <dbReference type="NCBI Taxonomy" id="2100725"/>
    <lineage>
        <taxon>Bacteria</taxon>
        <taxon>Pseudomonadati</taxon>
        <taxon>Bacteroidota</taxon>
        <taxon>Flavobacteriia</taxon>
        <taxon>Flavobacteriales</taxon>
        <taxon>Crocinitomicaceae</taxon>
        <taxon>Brumimicrobium</taxon>
    </lineage>
</organism>
<dbReference type="InterPro" id="IPR046537">
    <property type="entry name" value="DUF6602"/>
</dbReference>
<reference evidence="2 3" key="1">
    <citation type="submission" date="2018-05" db="EMBL/GenBank/DDBJ databases">
        <title>Brumimicrobium oceani sp. nov., isolated from coastal sediment.</title>
        <authorList>
            <person name="Kou Y."/>
        </authorList>
    </citation>
    <scope>NUCLEOTIDE SEQUENCE [LARGE SCALE GENOMIC DNA]</scope>
    <source>
        <strain evidence="2 3">C305</strain>
    </source>
</reference>
<dbReference type="EMBL" id="QFRJ01000003">
    <property type="protein sequence ID" value="PWH86185.1"/>
    <property type="molecule type" value="Genomic_DNA"/>
</dbReference>
<dbReference type="OrthoDB" id="1409252at2"/>
<protein>
    <recommendedName>
        <fullName evidence="1">DUF6602 domain-containing protein</fullName>
    </recommendedName>
</protein>
<evidence type="ECO:0000259" key="1">
    <source>
        <dbReference type="Pfam" id="PF20247"/>
    </source>
</evidence>
<dbReference type="RefSeq" id="WP_109358993.1">
    <property type="nucleotide sequence ID" value="NZ_QFRJ01000003.1"/>
</dbReference>
<evidence type="ECO:0000313" key="3">
    <source>
        <dbReference type="Proteomes" id="UP000245370"/>
    </source>
</evidence>
<sequence>MNDILVELTKFNVKNIIESFNISKKVFSNKDTNKLFHSGEFGGYREDIIKNWLKLYIPEKFGISSGFIITSTNKISTQCDIVIYNKDCTPTIDNNGQRFFPIETVVAIGEIKSDIQSAKSLNEILYKLAKIKELRLEIETSKPDVYERRFETTMKRLIDLNPDKILPPEGVNPNNYLEISMKGNPYDNIYTFLICNKFDFDYSKFEFDYKDIQPYSWHNSILSLNDGGFSYITPERTPNMSYPVSGKIVLDHYFTKNTGEQNDLEPSIRSFLTKLHDNIIDTTVFKFDILRYLTLEKDIITRVK</sequence>
<name>A0A2U2XEH3_9FLAO</name>
<dbReference type="AlphaFoldDB" id="A0A2U2XEH3"/>
<reference evidence="2 3" key="2">
    <citation type="submission" date="2018-05" db="EMBL/GenBank/DDBJ databases">
        <authorList>
            <person name="Lanie J.A."/>
            <person name="Ng W.-L."/>
            <person name="Kazmierczak K.M."/>
            <person name="Andrzejewski T.M."/>
            <person name="Davidsen T.M."/>
            <person name="Wayne K.J."/>
            <person name="Tettelin H."/>
            <person name="Glass J.I."/>
            <person name="Rusch D."/>
            <person name="Podicherti R."/>
            <person name="Tsui H.-C.T."/>
            <person name="Winkler M.E."/>
        </authorList>
    </citation>
    <scope>NUCLEOTIDE SEQUENCE [LARGE SCALE GENOMIC DNA]</scope>
    <source>
        <strain evidence="2 3">C305</strain>
    </source>
</reference>
<accession>A0A2U2XEH3</accession>
<comment type="caution">
    <text evidence="2">The sequence shown here is derived from an EMBL/GenBank/DDBJ whole genome shotgun (WGS) entry which is preliminary data.</text>
</comment>
<dbReference type="Proteomes" id="UP000245370">
    <property type="component" value="Unassembled WGS sequence"/>
</dbReference>
<proteinExistence type="predicted"/>
<feature type="domain" description="DUF6602" evidence="1">
    <location>
        <begin position="33"/>
        <end position="134"/>
    </location>
</feature>
<dbReference type="CDD" id="cd21173">
    <property type="entry name" value="NucC-like"/>
    <property type="match status" value="1"/>
</dbReference>
<gene>
    <name evidence="2" type="ORF">DIT68_06415</name>
</gene>
<keyword evidence="3" id="KW-1185">Reference proteome</keyword>